<dbReference type="InterPro" id="IPR035421">
    <property type="entry name" value="Terminase_6C"/>
</dbReference>
<dbReference type="EMBL" id="VMHL01000001">
    <property type="protein sequence ID" value="TSJ91763.1"/>
    <property type="molecule type" value="Genomic_DNA"/>
</dbReference>
<dbReference type="RefSeq" id="WP_144187451.1">
    <property type="nucleotide sequence ID" value="NZ_VMHL01000001.1"/>
</dbReference>
<accession>A0A556RSF3</accession>
<evidence type="ECO:0000256" key="2">
    <source>
        <dbReference type="SAM" id="MobiDB-lite"/>
    </source>
</evidence>
<dbReference type="Gene3D" id="3.30.420.240">
    <property type="match status" value="1"/>
</dbReference>
<name>A0A556RSF3_9GAMM</name>
<gene>
    <name evidence="5" type="ORF">FPQ14_00405</name>
</gene>
<protein>
    <submittedName>
        <fullName evidence="5">Terminase</fullName>
    </submittedName>
</protein>
<dbReference type="Gene3D" id="3.40.50.300">
    <property type="entry name" value="P-loop containing nucleotide triphosphate hydrolases"/>
    <property type="match status" value="1"/>
</dbReference>
<feature type="domain" description="Terminase large subunit gp17-like C-terminal" evidence="4">
    <location>
        <begin position="420"/>
        <end position="578"/>
    </location>
</feature>
<comment type="caution">
    <text evidence="5">The sequence shown here is derived from an EMBL/GenBank/DDBJ whole genome shotgun (WGS) entry which is preliminary data.</text>
</comment>
<reference evidence="5 6" key="1">
    <citation type="submission" date="2019-07" db="EMBL/GenBank/DDBJ databases">
        <title>Gilliamella genomes.</title>
        <authorList>
            <person name="Zheng H."/>
        </authorList>
    </citation>
    <scope>NUCLEOTIDE SEQUENCE [LARGE SCALE GENOMIC DNA]</scope>
    <source>
        <strain evidence="5 6">W8131</strain>
    </source>
</reference>
<evidence type="ECO:0000313" key="6">
    <source>
        <dbReference type="Proteomes" id="UP000319138"/>
    </source>
</evidence>
<evidence type="ECO:0000259" key="4">
    <source>
        <dbReference type="Pfam" id="PF17289"/>
    </source>
</evidence>
<feature type="domain" description="Terminase ATPase subunit N-terminal" evidence="3">
    <location>
        <begin position="7"/>
        <end position="62"/>
    </location>
</feature>
<dbReference type="Pfam" id="PF06056">
    <property type="entry name" value="Terminase_5"/>
    <property type="match status" value="1"/>
</dbReference>
<evidence type="ECO:0000259" key="3">
    <source>
        <dbReference type="Pfam" id="PF06056"/>
    </source>
</evidence>
<dbReference type="InterPro" id="IPR027417">
    <property type="entry name" value="P-loop_NTPase"/>
</dbReference>
<sequence length="595" mass="68499">MRYKPELIKAAQALYLKRYTPKEIAKSLHLKNVRIVYYWAEKYKWALLLSEESIEDAINRRLALLIGRDDKTELELKEIDSLVIQHVKIAKARSNARPELSPVAGGVGEAVTGQPNLQQLNEKPGKKPRRNRKNDISEITAAELEEVAKTLLYPHQLYVRENKNASRYRFILKSRQIGFTFYFAFEAFEDAILTGNNQIFVSSSKAQARVFSMYIKRIAGEFFNVEIKGGDTITLSNHANLILCANNVSTAQSYSGNVYFDEVFWMSKFIELYTGAKGMATLGDFKITLFSTPSTKDHPCYKLWSGEEWKNGSPKRKGIEFPNDQSLRMNGTVCPDRFWRLLITMEDAIKLGFDKVDIEDLRDSNSAQAFNILYCCKFAESGKGVFNFEKLQKCITDARKWQDLDLNADRPFGNREVWAGFDPSRTRDNATFVLVAPPLHPDEKFRVIAIYQWRGMNFKYMANEIKKIKEKFNITYIGIDITGIGYGVYEHIKEFARREVRDIHYNVNIKNQLVLKMVDVVEEGRIEWDEEQKTLITAFMSIEQQTTAKSNQITYAASRTETTGHADEFFAIAHAVFNEPLNNTKKRKSTWILPK</sequence>
<dbReference type="Pfam" id="PF03237">
    <property type="entry name" value="Terminase_6N"/>
    <property type="match status" value="1"/>
</dbReference>
<evidence type="ECO:0000313" key="5">
    <source>
        <dbReference type="EMBL" id="TSJ91763.1"/>
    </source>
</evidence>
<evidence type="ECO:0000256" key="1">
    <source>
        <dbReference type="ARBA" id="ARBA00022612"/>
    </source>
</evidence>
<dbReference type="InterPro" id="IPR010332">
    <property type="entry name" value="ATPase_terminase-su_N"/>
</dbReference>
<dbReference type="Proteomes" id="UP000319138">
    <property type="component" value="Unassembled WGS sequence"/>
</dbReference>
<feature type="region of interest" description="Disordered" evidence="2">
    <location>
        <begin position="100"/>
        <end position="133"/>
    </location>
</feature>
<keyword evidence="1" id="KW-1188">Viral release from host cell</keyword>
<dbReference type="Pfam" id="PF17289">
    <property type="entry name" value="Terminase_6C"/>
    <property type="match status" value="1"/>
</dbReference>
<organism evidence="5 6">
    <name type="scientific">Gilliamella apicola</name>
    <dbReference type="NCBI Taxonomy" id="1196095"/>
    <lineage>
        <taxon>Bacteria</taxon>
        <taxon>Pseudomonadati</taxon>
        <taxon>Pseudomonadota</taxon>
        <taxon>Gammaproteobacteria</taxon>
        <taxon>Orbales</taxon>
        <taxon>Orbaceae</taxon>
        <taxon>Gilliamella</taxon>
    </lineage>
</organism>
<dbReference type="AlphaFoldDB" id="A0A556RSF3"/>
<proteinExistence type="predicted"/>